<evidence type="ECO:0000256" key="1">
    <source>
        <dbReference type="SAM" id="MobiDB-lite"/>
    </source>
</evidence>
<feature type="region of interest" description="Disordered" evidence="1">
    <location>
        <begin position="503"/>
        <end position="542"/>
    </location>
</feature>
<dbReference type="SUPFAM" id="SSF81901">
    <property type="entry name" value="HCP-like"/>
    <property type="match status" value="1"/>
</dbReference>
<dbReference type="InterPro" id="IPR006597">
    <property type="entry name" value="Sel1-like"/>
</dbReference>
<dbReference type="RefSeq" id="WP_323450596.1">
    <property type="nucleotide sequence ID" value="NZ_BSBI01000015.1"/>
</dbReference>
<name>A0ABQ5P7Q3_9ACTN</name>
<gene>
    <name evidence="2" type="ORF">SYYSPA8_30035</name>
</gene>
<dbReference type="InterPro" id="IPR011990">
    <property type="entry name" value="TPR-like_helical_dom_sf"/>
</dbReference>
<organism evidence="2 3">
    <name type="scientific">Streptomyces yaizuensis</name>
    <dbReference type="NCBI Taxonomy" id="2989713"/>
    <lineage>
        <taxon>Bacteria</taxon>
        <taxon>Bacillati</taxon>
        <taxon>Actinomycetota</taxon>
        <taxon>Actinomycetes</taxon>
        <taxon>Kitasatosporales</taxon>
        <taxon>Streptomycetaceae</taxon>
        <taxon>Streptomyces</taxon>
    </lineage>
</organism>
<dbReference type="SMART" id="SM00671">
    <property type="entry name" value="SEL1"/>
    <property type="match status" value="2"/>
</dbReference>
<sequence>MSTTAISAWRKGERIPGSYSALNSFLTAIEKAAGLPRGKLDDERKTLKRLLEMARKEKPAEPQPGVTTLRVRDSDPLELMVHRARTTAGGNAVPAYIERDVDGAVRRALARTGQDGGVLLLVGDSTAGKTRCAYEAMHAVLPDHLLFVPASADELAEALDALTLAASQGENCLLWLDDAERFLTGPTGLGLPALRQLRTARAAVLGTIRSRIRRELPACELTRLAEEFQVSRLWSPGEIERTLKQWRATRDQRLRLALQQAEDFGIAESLAAGPELWRMLRGASVIGGNPRGAALVKVAIDLALAGWETPIAPEVLEELHEHYLPGTNKRLIGPEPLADALAWATEPRLGVTRLLIPDGTGFRAFDYLVDAHLRDRQPSPELLPKRIWDTALRHGNDHQRFSIAVAAHANDRVDIAVRSLGPLAEAGSMHAIHALGVICQRRSREEAAKWLQLAVDAGDSLAMRLMGNLQRRMRDYQAADDWYRRAADAGDEVCQAYCDEPSEEFAPAPQEPAVPTGPAPEPVRATGPASEDEEWYDEDKPWEPAPRTMRVLQAAFSLIADEAYDSVEEAGDTRVNLRDNYVPIFSELPVVTWGQNRQWRRQLARCFDDLAGDIEKGTWPQPTCTGEEMAMHLAVEHAGQLASYDPELVLTLTEGLPETLEDYDFDMCLDLFLEDTDVLFLYEPWSQGIEDPDNTINQFLGIAALEADRWFEPFRKTRQRDPERGFRR</sequence>
<comment type="caution">
    <text evidence="2">The sequence shown here is derived from an EMBL/GenBank/DDBJ whole genome shotgun (WGS) entry which is preliminary data.</text>
</comment>
<accession>A0ABQ5P7Q3</accession>
<evidence type="ECO:0000313" key="3">
    <source>
        <dbReference type="Proteomes" id="UP001291653"/>
    </source>
</evidence>
<reference evidence="2 3" key="1">
    <citation type="submission" date="2022-10" db="EMBL/GenBank/DDBJ databases">
        <title>Draft genome sequence of Streptomyces sp. YSPA8.</title>
        <authorList>
            <person name="Moriuchi R."/>
            <person name="Dohra H."/>
            <person name="Yamamura H."/>
            <person name="Kodani S."/>
        </authorList>
    </citation>
    <scope>NUCLEOTIDE SEQUENCE [LARGE SCALE GENOMIC DNA]</scope>
    <source>
        <strain evidence="2 3">YSPA8</strain>
    </source>
</reference>
<evidence type="ECO:0000313" key="2">
    <source>
        <dbReference type="EMBL" id="GLF98626.1"/>
    </source>
</evidence>
<dbReference type="EMBL" id="BSBI01000015">
    <property type="protein sequence ID" value="GLF98626.1"/>
    <property type="molecule type" value="Genomic_DNA"/>
</dbReference>
<dbReference type="Gene3D" id="1.25.40.10">
    <property type="entry name" value="Tetratricopeptide repeat domain"/>
    <property type="match status" value="1"/>
</dbReference>
<dbReference type="Proteomes" id="UP001291653">
    <property type="component" value="Unassembled WGS sequence"/>
</dbReference>
<keyword evidence="3" id="KW-1185">Reference proteome</keyword>
<proteinExistence type="predicted"/>
<protein>
    <submittedName>
        <fullName evidence="2">Sel1 repeat family protein</fullName>
    </submittedName>
</protein>
<feature type="compositionally biased region" description="Pro residues" evidence="1">
    <location>
        <begin position="509"/>
        <end position="521"/>
    </location>
</feature>